<evidence type="ECO:0000313" key="2">
    <source>
        <dbReference type="Proteomes" id="UP000091857"/>
    </source>
</evidence>
<evidence type="ECO:0000313" key="1">
    <source>
        <dbReference type="EMBL" id="KAG8657940.1"/>
    </source>
</evidence>
<name>A0ACB7HZH7_MANES</name>
<keyword evidence="2" id="KW-1185">Reference proteome</keyword>
<sequence>MSFLKVPPWRAVRSFRGRIVPILEILPKPANQIFRPYRSFPATYAQCSLSPSIPYSSSPPAVPDASCRWRPMCLYYTQGKCTKMDDPTHLERFNHDCSRDLSVNAADVERMRPQNFDFFLVFDLEGKVEILEFPVLIIDAKTMAVVDFFHRFVRPSAMTEQRINEYIGNKYGKFGVDRVWHDTALPFNEVIQQFEAWLIHHHLWEPRHGGHLNRAAFVTCGNWDVKTQIPRQCQVSKINLPSYFMEWINLKDVYQNFYNPRKEARGMRTMMEQLKIPMLGSHHLGFDDTKNITKVLLRMLADGAVISITARSLSLPSPLLMYTVIILYNLLH</sequence>
<comment type="caution">
    <text evidence="1">The sequence shown here is derived from an EMBL/GenBank/DDBJ whole genome shotgun (WGS) entry which is preliminary data.</text>
</comment>
<gene>
    <name evidence="1" type="ORF">MANES_03G104800v8</name>
</gene>
<proteinExistence type="predicted"/>
<organism evidence="1 2">
    <name type="scientific">Manihot esculenta</name>
    <name type="common">Cassava</name>
    <name type="synonym">Jatropha manihot</name>
    <dbReference type="NCBI Taxonomy" id="3983"/>
    <lineage>
        <taxon>Eukaryota</taxon>
        <taxon>Viridiplantae</taxon>
        <taxon>Streptophyta</taxon>
        <taxon>Embryophyta</taxon>
        <taxon>Tracheophyta</taxon>
        <taxon>Spermatophyta</taxon>
        <taxon>Magnoliopsida</taxon>
        <taxon>eudicotyledons</taxon>
        <taxon>Gunneridae</taxon>
        <taxon>Pentapetalae</taxon>
        <taxon>rosids</taxon>
        <taxon>fabids</taxon>
        <taxon>Malpighiales</taxon>
        <taxon>Euphorbiaceae</taxon>
        <taxon>Crotonoideae</taxon>
        <taxon>Manihoteae</taxon>
        <taxon>Manihot</taxon>
    </lineage>
</organism>
<dbReference type="EMBL" id="CM004389">
    <property type="protein sequence ID" value="KAG8657940.1"/>
    <property type="molecule type" value="Genomic_DNA"/>
</dbReference>
<reference evidence="2" key="1">
    <citation type="journal article" date="2016" name="Nat. Biotechnol.">
        <title>Sequencing wild and cultivated cassava and related species reveals extensive interspecific hybridization and genetic diversity.</title>
        <authorList>
            <person name="Bredeson J.V."/>
            <person name="Lyons J.B."/>
            <person name="Prochnik S.E."/>
            <person name="Wu G.A."/>
            <person name="Ha C.M."/>
            <person name="Edsinger-Gonzales E."/>
            <person name="Grimwood J."/>
            <person name="Schmutz J."/>
            <person name="Rabbi I.Y."/>
            <person name="Egesi C."/>
            <person name="Nauluvula P."/>
            <person name="Lebot V."/>
            <person name="Ndunguru J."/>
            <person name="Mkamilo G."/>
            <person name="Bart R.S."/>
            <person name="Setter T.L."/>
            <person name="Gleadow R.M."/>
            <person name="Kulakow P."/>
            <person name="Ferguson M.E."/>
            <person name="Rounsley S."/>
            <person name="Rokhsar D.S."/>
        </authorList>
    </citation>
    <scope>NUCLEOTIDE SEQUENCE [LARGE SCALE GENOMIC DNA]</scope>
    <source>
        <strain evidence="2">cv. AM560-2</strain>
    </source>
</reference>
<dbReference type="Proteomes" id="UP000091857">
    <property type="component" value="Chromosome 3"/>
</dbReference>
<protein>
    <submittedName>
        <fullName evidence="1">Uncharacterized protein</fullName>
    </submittedName>
</protein>
<accession>A0ACB7HZH7</accession>